<evidence type="ECO:0008006" key="3">
    <source>
        <dbReference type="Google" id="ProtNLM"/>
    </source>
</evidence>
<accession>A0ABY9WGA3</accession>
<reference evidence="1 2" key="1">
    <citation type="submission" date="2023-09" db="EMBL/GenBank/DDBJ databases">
        <title>Different Types of Thermotolerant Ring-Cleaving Dioxygenases derived from Aeribacillus composti HB-1 applied for multiple aromatic hydrocarbons removal.</title>
        <authorList>
            <person name="Cao L."/>
            <person name="Li M."/>
            <person name="Ma T."/>
        </authorList>
    </citation>
    <scope>NUCLEOTIDE SEQUENCE [LARGE SCALE GENOMIC DNA]</scope>
    <source>
        <strain evidence="1 2">HB-1</strain>
    </source>
</reference>
<organism evidence="1 2">
    <name type="scientific">Aeribacillus composti</name>
    <dbReference type="NCBI Taxonomy" id="1868734"/>
    <lineage>
        <taxon>Bacteria</taxon>
        <taxon>Bacillati</taxon>
        <taxon>Bacillota</taxon>
        <taxon>Bacilli</taxon>
        <taxon>Bacillales</taxon>
        <taxon>Bacillaceae</taxon>
        <taxon>Aeribacillus</taxon>
    </lineage>
</organism>
<name>A0ABY9WGA3_9BACI</name>
<dbReference type="GeneID" id="301125871"/>
<dbReference type="EMBL" id="CP134501">
    <property type="protein sequence ID" value="WNF34993.1"/>
    <property type="molecule type" value="Genomic_DNA"/>
</dbReference>
<sequence length="68" mass="7714">METDMGTPQGGPLSLRVQLSVADSVIRLVKEKFKRENGGRLFCEICGFDFYEVYGEIGEDFIEVFFAK</sequence>
<dbReference type="RefSeq" id="WP_311067381.1">
    <property type="nucleotide sequence ID" value="NZ_CP134501.1"/>
</dbReference>
<proteinExistence type="predicted"/>
<protein>
    <recommendedName>
        <fullName evidence="3">Acetyltransferase</fullName>
    </recommendedName>
</protein>
<evidence type="ECO:0000313" key="2">
    <source>
        <dbReference type="Proteomes" id="UP001303701"/>
    </source>
</evidence>
<dbReference type="Proteomes" id="UP001303701">
    <property type="component" value="Chromosome"/>
</dbReference>
<gene>
    <name evidence="1" type="ORF">RI196_07825</name>
</gene>
<evidence type="ECO:0000313" key="1">
    <source>
        <dbReference type="EMBL" id="WNF34993.1"/>
    </source>
</evidence>
<keyword evidence="2" id="KW-1185">Reference proteome</keyword>